<evidence type="ECO:0000256" key="3">
    <source>
        <dbReference type="ARBA" id="ARBA00022692"/>
    </source>
</evidence>
<dbReference type="InterPro" id="IPR023353">
    <property type="entry name" value="LemA-like_dom_sf"/>
</dbReference>
<evidence type="ECO:0000256" key="6">
    <source>
        <dbReference type="SAM" id="Phobius"/>
    </source>
</evidence>
<evidence type="ECO:0000256" key="4">
    <source>
        <dbReference type="ARBA" id="ARBA00022989"/>
    </source>
</evidence>
<comment type="caution">
    <text evidence="7">The sequence shown here is derived from an EMBL/GenBank/DDBJ whole genome shotgun (WGS) entry which is preliminary data.</text>
</comment>
<dbReference type="PANTHER" id="PTHR34478:SF2">
    <property type="entry name" value="MEMBRANE PROTEIN"/>
    <property type="match status" value="1"/>
</dbReference>
<proteinExistence type="inferred from homology"/>
<dbReference type="InterPro" id="IPR007156">
    <property type="entry name" value="MamQ_LemA"/>
</dbReference>
<evidence type="ECO:0000256" key="5">
    <source>
        <dbReference type="ARBA" id="ARBA00023136"/>
    </source>
</evidence>
<evidence type="ECO:0000313" key="7">
    <source>
        <dbReference type="EMBL" id="MPL88927.1"/>
    </source>
</evidence>
<name>A0A644VCJ3_9ZZZZ</name>
<reference evidence="7" key="1">
    <citation type="submission" date="2019-08" db="EMBL/GenBank/DDBJ databases">
        <authorList>
            <person name="Kucharzyk K."/>
            <person name="Murdoch R.W."/>
            <person name="Higgins S."/>
            <person name="Loffler F."/>
        </authorList>
    </citation>
    <scope>NUCLEOTIDE SEQUENCE</scope>
</reference>
<sequence>MLLAMTNRRQLNKEDMKKTTIILISIITVIVIVVFSGISKYNQLVGLEENVNSQWANVENQYQRRADLIPNLVATVKGYATHESETLESVIAARARATQVTVNPDQLTPEKLQEFQAAQGQLSSALGKLLMITENYPDLKANQNFRDLQVQLEGTENRISTERTRFNEMSNGFNSTIRRFPANIIASMFGFEKKVYFEAEAGSNQAPEVQF</sequence>
<comment type="similarity">
    <text evidence="2">Belongs to the LemA family.</text>
</comment>
<comment type="subcellular location">
    <subcellularLocation>
        <location evidence="1">Membrane</location>
        <topology evidence="1">Single-pass membrane protein</topology>
    </subcellularLocation>
</comment>
<dbReference type="SUPFAM" id="SSF140478">
    <property type="entry name" value="LemA-like"/>
    <property type="match status" value="1"/>
</dbReference>
<protein>
    <submittedName>
        <fullName evidence="7">Protein LemA</fullName>
    </submittedName>
</protein>
<evidence type="ECO:0000256" key="2">
    <source>
        <dbReference type="ARBA" id="ARBA00008854"/>
    </source>
</evidence>
<evidence type="ECO:0000256" key="1">
    <source>
        <dbReference type="ARBA" id="ARBA00004167"/>
    </source>
</evidence>
<gene>
    <name evidence="7" type="primary">lemA_14</name>
    <name evidence="7" type="ORF">SDC9_34956</name>
</gene>
<dbReference type="PANTHER" id="PTHR34478">
    <property type="entry name" value="PROTEIN LEMA"/>
    <property type="match status" value="1"/>
</dbReference>
<accession>A0A644VCJ3</accession>
<feature type="transmembrane region" description="Helical" evidence="6">
    <location>
        <begin position="21"/>
        <end position="38"/>
    </location>
</feature>
<keyword evidence="5 6" id="KW-0472">Membrane</keyword>
<dbReference type="Gene3D" id="1.20.1440.20">
    <property type="entry name" value="LemA-like domain"/>
    <property type="match status" value="1"/>
</dbReference>
<dbReference type="EMBL" id="VSSQ01000268">
    <property type="protein sequence ID" value="MPL88927.1"/>
    <property type="molecule type" value="Genomic_DNA"/>
</dbReference>
<dbReference type="AlphaFoldDB" id="A0A644VCJ3"/>
<keyword evidence="4 6" id="KW-1133">Transmembrane helix</keyword>
<organism evidence="7">
    <name type="scientific">bioreactor metagenome</name>
    <dbReference type="NCBI Taxonomy" id="1076179"/>
    <lineage>
        <taxon>unclassified sequences</taxon>
        <taxon>metagenomes</taxon>
        <taxon>ecological metagenomes</taxon>
    </lineage>
</organism>
<dbReference type="Pfam" id="PF04011">
    <property type="entry name" value="LemA"/>
    <property type="match status" value="1"/>
</dbReference>
<keyword evidence="3 6" id="KW-0812">Transmembrane</keyword>
<dbReference type="GO" id="GO:0016020">
    <property type="term" value="C:membrane"/>
    <property type="evidence" value="ECO:0007669"/>
    <property type="project" value="UniProtKB-SubCell"/>
</dbReference>